<gene>
    <name evidence="2" type="ORF">ODALV1_LOCUS4845</name>
</gene>
<evidence type="ECO:0000313" key="3">
    <source>
        <dbReference type="Proteomes" id="UP001642540"/>
    </source>
</evidence>
<comment type="caution">
    <text evidence="2">The sequence shown here is derived from an EMBL/GenBank/DDBJ whole genome shotgun (WGS) entry which is preliminary data.</text>
</comment>
<feature type="signal peptide" evidence="1">
    <location>
        <begin position="1"/>
        <end position="16"/>
    </location>
</feature>
<accession>A0ABP1PZB8</accession>
<feature type="chain" id="PRO_5045830899" description="Mitochondrial ATP synthase regulatory component factor B" evidence="1">
    <location>
        <begin position="17"/>
        <end position="269"/>
    </location>
</feature>
<keyword evidence="3" id="KW-1185">Reference proteome</keyword>
<keyword evidence="1" id="KW-0732">Signal</keyword>
<evidence type="ECO:0008006" key="4">
    <source>
        <dbReference type="Google" id="ProtNLM"/>
    </source>
</evidence>
<dbReference type="SUPFAM" id="SSF52047">
    <property type="entry name" value="RNI-like"/>
    <property type="match status" value="1"/>
</dbReference>
<proteinExistence type="predicted"/>
<evidence type="ECO:0000313" key="2">
    <source>
        <dbReference type="EMBL" id="CAL8081129.1"/>
    </source>
</evidence>
<dbReference type="Proteomes" id="UP001642540">
    <property type="component" value="Unassembled WGS sequence"/>
</dbReference>
<evidence type="ECO:0000256" key="1">
    <source>
        <dbReference type="SAM" id="SignalP"/>
    </source>
</evidence>
<dbReference type="InterPro" id="IPR032675">
    <property type="entry name" value="LRR_dom_sf"/>
</dbReference>
<name>A0ABP1PZB8_9HEXA</name>
<dbReference type="Gene3D" id="3.80.10.10">
    <property type="entry name" value="Ribonuclease Inhibitor"/>
    <property type="match status" value="1"/>
</dbReference>
<protein>
    <recommendedName>
        <fullName evidence="4">Mitochondrial ATP synthase regulatory component factor B</fullName>
    </recommendedName>
</protein>
<dbReference type="EMBL" id="CAXLJM020000014">
    <property type="protein sequence ID" value="CAL8081129.1"/>
    <property type="molecule type" value="Genomic_DNA"/>
</dbReference>
<sequence length="269" mass="30500">MMFLRRLLIIQRSAVAAVESLHSFSNVGALSQLSARYSTVSRNYRYKLLGESASSSASCSACILRSSLKVCNSECGHPPKRFLWGWLNSIFNRVDESRIKEVGPDRACAEWLLRCGAGVKWDKGSDEWLRDYNSLPAGNYRGLRIVEIDATDSAVMHIGFLHFRDLKHVRKATFHKCGYMEDEAVRQIGHLKDTLEELQLSSCGNVTDEGILTLVQLKNLKKLKLYDFLEVSNRQKCLSVLKENLPNCHIEFPFARESDRDPPAERSSN</sequence>
<organism evidence="2 3">
    <name type="scientific">Orchesella dallaii</name>
    <dbReference type="NCBI Taxonomy" id="48710"/>
    <lineage>
        <taxon>Eukaryota</taxon>
        <taxon>Metazoa</taxon>
        <taxon>Ecdysozoa</taxon>
        <taxon>Arthropoda</taxon>
        <taxon>Hexapoda</taxon>
        <taxon>Collembola</taxon>
        <taxon>Entomobryomorpha</taxon>
        <taxon>Entomobryoidea</taxon>
        <taxon>Orchesellidae</taxon>
        <taxon>Orchesellinae</taxon>
        <taxon>Orchesella</taxon>
    </lineage>
</organism>
<reference evidence="2 3" key="1">
    <citation type="submission" date="2024-08" db="EMBL/GenBank/DDBJ databases">
        <authorList>
            <person name="Cucini C."/>
            <person name="Frati F."/>
        </authorList>
    </citation>
    <scope>NUCLEOTIDE SEQUENCE [LARGE SCALE GENOMIC DNA]</scope>
</reference>